<evidence type="ECO:0000256" key="1">
    <source>
        <dbReference type="SAM" id="MobiDB-lite"/>
    </source>
</evidence>
<accession>A0ABN8LIT6</accession>
<protein>
    <submittedName>
        <fullName evidence="2">Uncharacterized protein</fullName>
    </submittedName>
</protein>
<evidence type="ECO:0000313" key="3">
    <source>
        <dbReference type="Proteomes" id="UP001159427"/>
    </source>
</evidence>
<feature type="non-terminal residue" evidence="2">
    <location>
        <position position="401"/>
    </location>
</feature>
<organism evidence="2 3">
    <name type="scientific">Porites evermanni</name>
    <dbReference type="NCBI Taxonomy" id="104178"/>
    <lineage>
        <taxon>Eukaryota</taxon>
        <taxon>Metazoa</taxon>
        <taxon>Cnidaria</taxon>
        <taxon>Anthozoa</taxon>
        <taxon>Hexacorallia</taxon>
        <taxon>Scleractinia</taxon>
        <taxon>Fungiina</taxon>
        <taxon>Poritidae</taxon>
        <taxon>Porites</taxon>
    </lineage>
</organism>
<dbReference type="EMBL" id="CALNXI010000003">
    <property type="protein sequence ID" value="CAH3013828.1"/>
    <property type="molecule type" value="Genomic_DNA"/>
</dbReference>
<feature type="compositionally biased region" description="Acidic residues" evidence="1">
    <location>
        <begin position="293"/>
        <end position="302"/>
    </location>
</feature>
<feature type="compositionally biased region" description="Low complexity" evidence="1">
    <location>
        <begin position="303"/>
        <end position="314"/>
    </location>
</feature>
<evidence type="ECO:0000313" key="2">
    <source>
        <dbReference type="EMBL" id="CAH3013828.1"/>
    </source>
</evidence>
<gene>
    <name evidence="2" type="ORF">PEVE_00022455</name>
</gene>
<sequence>MPNATNDICHFSVHIMGNKVDYGELPQFIFQPSIFKTALQKILKTIDDLPVCPGINDPAIMDILAERKELTSLYQIDSQSSIADGKIVKCIRSTKCSYIIPNESKRETPKKVEAPKNYNPTSSGLGQLMNIALQNQWLTENSVLYALLTDTLTSLKRQEEEFLRHGKLTKSNQKPHPKGMRYNPLVIKWSCLIASKCHKRGYDVVRSILPIPTWETIKQYRQAASTTSPISHQNLAHMLQEMTRRGCKGVGGIHWDEMSVKEGIVLCKRTGELVGFEDLNINSELNLSPHDLENEDDNDENTSESSDSDTGPTDSDSDTDGIFSNEKPTNQSKKAKLICQFFYSSIEGDFSWPVASFPLQKIDQRALSSLVWQVCEAIGSLNLENGKKIEVIYGVSDGSTY</sequence>
<name>A0ABN8LIT6_9CNID</name>
<feature type="region of interest" description="Disordered" evidence="1">
    <location>
        <begin position="287"/>
        <end position="328"/>
    </location>
</feature>
<keyword evidence="3" id="KW-1185">Reference proteome</keyword>
<reference evidence="2 3" key="1">
    <citation type="submission" date="2022-05" db="EMBL/GenBank/DDBJ databases">
        <authorList>
            <consortium name="Genoscope - CEA"/>
            <person name="William W."/>
        </authorList>
    </citation>
    <scope>NUCLEOTIDE SEQUENCE [LARGE SCALE GENOMIC DNA]</scope>
</reference>
<comment type="caution">
    <text evidence="2">The sequence shown here is derived from an EMBL/GenBank/DDBJ whole genome shotgun (WGS) entry which is preliminary data.</text>
</comment>
<proteinExistence type="predicted"/>
<dbReference type="Proteomes" id="UP001159427">
    <property type="component" value="Unassembled WGS sequence"/>
</dbReference>